<sequence>MVRNSSRTIGTWQSTAVNLELCERVSCVLGIYTYTHITLFLNSKMCLWWKCVI</sequence>
<proteinExistence type="predicted"/>
<gene>
    <name evidence="1" type="ORF">OCBIM_22027277mg</name>
</gene>
<reference evidence="1" key="1">
    <citation type="submission" date="2015-07" db="EMBL/GenBank/DDBJ databases">
        <title>MeaNS - Measles Nucleotide Surveillance Program.</title>
        <authorList>
            <person name="Tran T."/>
            <person name="Druce J."/>
        </authorList>
    </citation>
    <scope>NUCLEOTIDE SEQUENCE</scope>
    <source>
        <strain evidence="1">UCB-OBI-ISO-001</strain>
        <tissue evidence="1">Gonad</tissue>
    </source>
</reference>
<dbReference type="EMBL" id="KQ420241">
    <property type="protein sequence ID" value="KOF80879.1"/>
    <property type="molecule type" value="Genomic_DNA"/>
</dbReference>
<name>A0A0L8GVL8_OCTBM</name>
<dbReference type="AlphaFoldDB" id="A0A0L8GVL8"/>
<protein>
    <submittedName>
        <fullName evidence="1">Uncharacterized protein</fullName>
    </submittedName>
</protein>
<organism evidence="1">
    <name type="scientific">Octopus bimaculoides</name>
    <name type="common">California two-spotted octopus</name>
    <dbReference type="NCBI Taxonomy" id="37653"/>
    <lineage>
        <taxon>Eukaryota</taxon>
        <taxon>Metazoa</taxon>
        <taxon>Spiralia</taxon>
        <taxon>Lophotrochozoa</taxon>
        <taxon>Mollusca</taxon>
        <taxon>Cephalopoda</taxon>
        <taxon>Coleoidea</taxon>
        <taxon>Octopodiformes</taxon>
        <taxon>Octopoda</taxon>
        <taxon>Incirrata</taxon>
        <taxon>Octopodidae</taxon>
        <taxon>Octopus</taxon>
    </lineage>
</organism>
<accession>A0A0L8GVL8</accession>
<evidence type="ECO:0000313" key="1">
    <source>
        <dbReference type="EMBL" id="KOF80879.1"/>
    </source>
</evidence>